<dbReference type="Proteomes" id="UP001187346">
    <property type="component" value="Unassembled WGS sequence"/>
</dbReference>
<reference evidence="1 2" key="1">
    <citation type="submission" date="2023-10" db="EMBL/GenBank/DDBJ databases">
        <title>Characterization of rhizosphere-enriched actinobacteria from wheat plants lab-grown on chernevaya soil.</title>
        <authorList>
            <person name="Tikhonova E.N."/>
            <person name="Konopkin A."/>
            <person name="Kravchenko I.K."/>
        </authorList>
    </citation>
    <scope>NUCLEOTIDE SEQUENCE [LARGE SCALE GENOMIC DNA]</scope>
    <source>
        <strain evidence="1 2">RR29</strain>
    </source>
</reference>
<dbReference type="RefSeq" id="WP_317770788.1">
    <property type="nucleotide sequence ID" value="NZ_JAWMAJ010000022.1"/>
</dbReference>
<gene>
    <name evidence="1" type="ORF">R5A26_09110</name>
</gene>
<protein>
    <submittedName>
        <fullName evidence="1">Uncharacterized protein</fullName>
    </submittedName>
</protein>
<name>A0ABU4F818_9ACTN</name>
<evidence type="ECO:0000313" key="1">
    <source>
        <dbReference type="EMBL" id="MDV7216111.1"/>
    </source>
</evidence>
<keyword evidence="2" id="KW-1185">Reference proteome</keyword>
<organism evidence="1 2">
    <name type="scientific">Streptomyces prunicolor</name>
    <dbReference type="NCBI Taxonomy" id="67348"/>
    <lineage>
        <taxon>Bacteria</taxon>
        <taxon>Bacillati</taxon>
        <taxon>Actinomycetota</taxon>
        <taxon>Actinomycetes</taxon>
        <taxon>Kitasatosporales</taxon>
        <taxon>Streptomycetaceae</taxon>
        <taxon>Streptomyces</taxon>
    </lineage>
</organism>
<dbReference type="EMBL" id="JAWMAJ010000022">
    <property type="protein sequence ID" value="MDV7216111.1"/>
    <property type="molecule type" value="Genomic_DNA"/>
</dbReference>
<evidence type="ECO:0000313" key="2">
    <source>
        <dbReference type="Proteomes" id="UP001187346"/>
    </source>
</evidence>
<comment type="caution">
    <text evidence="1">The sequence shown here is derived from an EMBL/GenBank/DDBJ whole genome shotgun (WGS) entry which is preliminary data.</text>
</comment>
<proteinExistence type="predicted"/>
<accession>A0ABU4F818</accession>
<sequence length="287" mass="29073">MATIPSLPSRDEVLRMARSTTDITGQLLDTAGNITRIAINTLDPRDGSGAEALRVLRETTAELAEASASPQAQEAFYRIVDTLTRLGTTGAPLAVHPVSAPAQALLTVLGDSLLPVLDAVEPAVEEFTTALGDLVEAASPLLPAAAGVAAGVLLALTPLIRALADTLADASPELRRVAEALTAALAPLLPFQVALAQRAASAGGNILRATLPPLADLTEAAAATTKATAPMLVAGEELLLSALERVQPTLLAATSRAGRVARATAVRVTAAVSPSADQGVVVAVSTT</sequence>